<proteinExistence type="predicted"/>
<dbReference type="Gene3D" id="3.40.50.1820">
    <property type="entry name" value="alpha/beta hydrolase"/>
    <property type="match status" value="1"/>
</dbReference>
<protein>
    <recommendedName>
        <fullName evidence="3">Alpha/beta hydrolase</fullName>
    </recommendedName>
</protein>
<evidence type="ECO:0008006" key="3">
    <source>
        <dbReference type="Google" id="ProtNLM"/>
    </source>
</evidence>
<evidence type="ECO:0000313" key="1">
    <source>
        <dbReference type="EMBL" id="UQS81866.1"/>
    </source>
</evidence>
<dbReference type="RefSeq" id="WP_249514134.1">
    <property type="nucleotide sequence ID" value="NZ_CP093366.1"/>
</dbReference>
<keyword evidence="2" id="KW-1185">Reference proteome</keyword>
<evidence type="ECO:0000313" key="2">
    <source>
        <dbReference type="Proteomes" id="UP000831495"/>
    </source>
</evidence>
<sequence>MIEVKALPLSNGRINYLAEDLKLAQTTIFLPDFTQSVNSCVQVLAFNGYTNSYALDWRYHGLSESVGPLSVISFAQDLQEFVAAKKLQNYQIVAAGLSIFVAAKAVTQGLEPTKIIALDPRWQPDALYRQSPIFNDFEEMVTAGQQQAAREFEFDDYQKQMFLNAFVADYHLTVLGYQLYISDAQQKKFIQSLNPLSFGRQAPQLTLLMTQKTQEKIQKYPLSKLERQNYAQFTKSYVLKNTLDNLLCVTPLTVLNFIQ</sequence>
<dbReference type="EMBL" id="CP093366">
    <property type="protein sequence ID" value="UQS81866.1"/>
    <property type="molecule type" value="Genomic_DNA"/>
</dbReference>
<dbReference type="Proteomes" id="UP000831495">
    <property type="component" value="Chromosome"/>
</dbReference>
<name>A0ABY4P8E1_9LACO</name>
<organism evidence="1 2">
    <name type="scientific">Bombilactobacillus folatiphilus</name>
    <dbReference type="NCBI Taxonomy" id="2923362"/>
    <lineage>
        <taxon>Bacteria</taxon>
        <taxon>Bacillati</taxon>
        <taxon>Bacillota</taxon>
        <taxon>Bacilli</taxon>
        <taxon>Lactobacillales</taxon>
        <taxon>Lactobacillaceae</taxon>
        <taxon>Bombilactobacillus</taxon>
    </lineage>
</organism>
<accession>A0ABY4P8E1</accession>
<dbReference type="InterPro" id="IPR029058">
    <property type="entry name" value="AB_hydrolase_fold"/>
</dbReference>
<gene>
    <name evidence="1" type="ORF">MOO45_06635</name>
</gene>
<reference evidence="1" key="1">
    <citation type="journal article" date="2022" name="Int. J. Syst. Evol. Microbiol.">
        <title>Apilactobacillus apisilvae sp. nov., Nicolia spurrieriana gen. nov. sp. nov., Bombilactobacillus folatiphilus sp. nov. and Bombilactobacillus thymidiniphilus sp. nov., four new lactic acid bacterial isolates from stingless bees Tetragonula carbonaria and Austroplebeia australis.</title>
        <authorList>
            <person name="Oliphant S.A."/>
            <person name="Watson-Haigh N.S."/>
            <person name="Sumby K.M."/>
            <person name="Gardner J."/>
            <person name="Groom S."/>
            <person name="Jiranek V."/>
        </authorList>
    </citation>
    <scope>NUCLEOTIDE SEQUENCE</scope>
    <source>
        <strain evidence="1">SG4_D2</strain>
    </source>
</reference>
<dbReference type="SUPFAM" id="SSF53474">
    <property type="entry name" value="alpha/beta-Hydrolases"/>
    <property type="match status" value="1"/>
</dbReference>